<gene>
    <name evidence="1" type="ORF">SDC9_148188</name>
</gene>
<name>A0A645EI38_9ZZZZ</name>
<evidence type="ECO:0000313" key="1">
    <source>
        <dbReference type="EMBL" id="MPN00990.1"/>
    </source>
</evidence>
<dbReference type="EMBL" id="VSSQ01047017">
    <property type="protein sequence ID" value="MPN00990.1"/>
    <property type="molecule type" value="Genomic_DNA"/>
</dbReference>
<accession>A0A645EI38</accession>
<sequence>MTEQKERIAGEVELAPFGLKRQIAGEFAHQVHHHQSADVAFAADHEAILLHQHARAHPGRCAGHFFDVVLPQETESVEVEFTDEFAHGQSDFDRASDIVKFDVFDLEPAEEPPRLGIGFRLRYGAPQIDQVFGLNGHHFGAEKALDLGTVEFQIVHAAEHMADQTVSGGLQPFDRAERGDHPGDPAISPRIGDLAGHSAIIELHFAETAGKLGDGDQRAVAHGRHVVIRRIDVVAGLSAEEDHFRPRLHAIDGVHGDEVGQISARDHDQHIDLRVAESGARGLRPVEGIDHAGIEHPAFRESRSQTF</sequence>
<organism evidence="1">
    <name type="scientific">bioreactor metagenome</name>
    <dbReference type="NCBI Taxonomy" id="1076179"/>
    <lineage>
        <taxon>unclassified sequences</taxon>
        <taxon>metagenomes</taxon>
        <taxon>ecological metagenomes</taxon>
    </lineage>
</organism>
<dbReference type="AlphaFoldDB" id="A0A645EI38"/>
<reference evidence="1" key="1">
    <citation type="submission" date="2019-08" db="EMBL/GenBank/DDBJ databases">
        <authorList>
            <person name="Kucharzyk K."/>
            <person name="Murdoch R.W."/>
            <person name="Higgins S."/>
            <person name="Loffler F."/>
        </authorList>
    </citation>
    <scope>NUCLEOTIDE SEQUENCE</scope>
</reference>
<proteinExistence type="predicted"/>
<protein>
    <submittedName>
        <fullName evidence="1">Uncharacterized protein</fullName>
    </submittedName>
</protein>
<comment type="caution">
    <text evidence="1">The sequence shown here is derived from an EMBL/GenBank/DDBJ whole genome shotgun (WGS) entry which is preliminary data.</text>
</comment>